<reference evidence="1" key="1">
    <citation type="submission" date="2022-06" db="EMBL/GenBank/DDBJ databases">
        <title>New cyanobacteria of genus Symplocastrum in benthos of Lake Baikal.</title>
        <authorList>
            <person name="Sorokovikova E."/>
            <person name="Tikhonova I."/>
            <person name="Krasnopeev A."/>
            <person name="Evseev P."/>
            <person name="Gladkikh A."/>
            <person name="Belykh O."/>
        </authorList>
    </citation>
    <scope>NUCLEOTIDE SEQUENCE</scope>
    <source>
        <strain evidence="1">BBK-W-15</strain>
    </source>
</reference>
<keyword evidence="2" id="KW-1185">Reference proteome</keyword>
<proteinExistence type="predicted"/>
<dbReference type="Proteomes" id="UP001204953">
    <property type="component" value="Unassembled WGS sequence"/>
</dbReference>
<accession>A0AAE3GU22</accession>
<organism evidence="1 2">
    <name type="scientific">Limnofasciculus baicalensis BBK-W-15</name>
    <dbReference type="NCBI Taxonomy" id="2699891"/>
    <lineage>
        <taxon>Bacteria</taxon>
        <taxon>Bacillati</taxon>
        <taxon>Cyanobacteriota</taxon>
        <taxon>Cyanophyceae</taxon>
        <taxon>Coleofasciculales</taxon>
        <taxon>Coleofasciculaceae</taxon>
        <taxon>Limnofasciculus</taxon>
        <taxon>Limnofasciculus baicalensis</taxon>
    </lineage>
</organism>
<evidence type="ECO:0000313" key="2">
    <source>
        <dbReference type="Proteomes" id="UP001204953"/>
    </source>
</evidence>
<dbReference type="AlphaFoldDB" id="A0AAE3GU22"/>
<sequence>MRSLRPSEASLFCGEKVRSLFFTGVRSLIFTQKVRSPLYLRECVGVARRRHRIKDVGRAIVLGKSGNLVRGIC</sequence>
<name>A0AAE3GU22_9CYAN</name>
<comment type="caution">
    <text evidence="1">The sequence shown here is derived from an EMBL/GenBank/DDBJ whole genome shotgun (WGS) entry which is preliminary data.</text>
</comment>
<gene>
    <name evidence="1" type="ORF">NJ959_19800</name>
</gene>
<evidence type="ECO:0000313" key="1">
    <source>
        <dbReference type="EMBL" id="MCP2730676.1"/>
    </source>
</evidence>
<dbReference type="RefSeq" id="WP_254013430.1">
    <property type="nucleotide sequence ID" value="NZ_JAMZMM010000228.1"/>
</dbReference>
<dbReference type="EMBL" id="JAMZMM010000228">
    <property type="protein sequence ID" value="MCP2730676.1"/>
    <property type="molecule type" value="Genomic_DNA"/>
</dbReference>
<protein>
    <submittedName>
        <fullName evidence="1">Uncharacterized protein</fullName>
    </submittedName>
</protein>